<sequence length="254" mass="26231">MDLDVPEATLAALLLATARTAGFVVLAPPFNSKAIPATVKGALSVALALVVFRQVEGQLGTLSVGYLVLTALTEVVIGAALGFIVQLFFSAIQLAGDILDVTGGFSLQPAYDPLSMSTASTIGRLQNLLATALLFTSGGHLMLVRGLFTSYQGLPLGAVLPPDQIGQTVVHAMSTMFLAAIQIAGPLVAVLLLADVALGLVSRASPQMNIFSMGFPVKIMLTLVMLGLTFPLLPTALDSLMETATRAVLALKAG</sequence>
<dbReference type="GO" id="GO:0005886">
    <property type="term" value="C:plasma membrane"/>
    <property type="evidence" value="ECO:0007669"/>
    <property type="project" value="UniProtKB-SubCell"/>
</dbReference>
<reference evidence="12" key="1">
    <citation type="submission" date="2016-10" db="EMBL/GenBank/DDBJ databases">
        <authorList>
            <person name="Varghese N."/>
            <person name="Submissions S."/>
        </authorList>
    </citation>
    <scope>NUCLEOTIDE SEQUENCE [LARGE SCALE GENOMIC DNA]</scope>
    <source>
        <strain evidence="12">DSM 45843</strain>
    </source>
</reference>
<evidence type="ECO:0000256" key="8">
    <source>
        <dbReference type="ARBA" id="ARBA00023143"/>
    </source>
</evidence>
<accession>A0A1H0CNQ9</accession>
<evidence type="ECO:0000256" key="7">
    <source>
        <dbReference type="ARBA" id="ARBA00023136"/>
    </source>
</evidence>
<dbReference type="InterPro" id="IPR006303">
    <property type="entry name" value="FliR"/>
</dbReference>
<keyword evidence="4 10" id="KW-1003">Cell membrane</keyword>
<dbReference type="PANTHER" id="PTHR30065">
    <property type="entry name" value="FLAGELLAR BIOSYNTHETIC PROTEIN FLIR"/>
    <property type="match status" value="1"/>
</dbReference>
<dbReference type="PRINTS" id="PR00953">
    <property type="entry name" value="TYPE3IMRPROT"/>
</dbReference>
<evidence type="ECO:0000313" key="11">
    <source>
        <dbReference type="EMBL" id="SDN59483.1"/>
    </source>
</evidence>
<dbReference type="EMBL" id="FNIR01000001">
    <property type="protein sequence ID" value="SDN59483.1"/>
    <property type="molecule type" value="Genomic_DNA"/>
</dbReference>
<dbReference type="STRING" id="1052260.SAMN05660199_00362"/>
<evidence type="ECO:0000256" key="10">
    <source>
        <dbReference type="RuleBase" id="RU362071"/>
    </source>
</evidence>
<feature type="transmembrane region" description="Helical" evidence="10">
    <location>
        <begin position="34"/>
        <end position="52"/>
    </location>
</feature>
<name>A0A1H0CNQ9_9ACTN</name>
<keyword evidence="11" id="KW-0282">Flagellum</keyword>
<evidence type="ECO:0000256" key="5">
    <source>
        <dbReference type="ARBA" id="ARBA00022692"/>
    </source>
</evidence>
<dbReference type="Proteomes" id="UP000199088">
    <property type="component" value="Unassembled WGS sequence"/>
</dbReference>
<dbReference type="InterPro" id="IPR002010">
    <property type="entry name" value="T3SS_IM_R"/>
</dbReference>
<dbReference type="NCBIfam" id="TIGR01400">
    <property type="entry name" value="fliR"/>
    <property type="match status" value="1"/>
</dbReference>
<keyword evidence="7 10" id="KW-0472">Membrane</keyword>
<feature type="transmembrane region" description="Helical" evidence="10">
    <location>
        <begin position="6"/>
        <end position="27"/>
    </location>
</feature>
<feature type="transmembrane region" description="Helical" evidence="10">
    <location>
        <begin position="168"/>
        <end position="194"/>
    </location>
</feature>
<dbReference type="OrthoDB" id="9807748at2"/>
<keyword evidence="12" id="KW-1185">Reference proteome</keyword>
<dbReference type="PANTHER" id="PTHR30065:SF1">
    <property type="entry name" value="SURFACE PRESENTATION OF ANTIGENS PROTEIN SPAR"/>
    <property type="match status" value="1"/>
</dbReference>
<dbReference type="RefSeq" id="WP_091238516.1">
    <property type="nucleotide sequence ID" value="NZ_FNIR01000001.1"/>
</dbReference>
<organism evidence="11 12">
    <name type="scientific">Klenkia soli</name>
    <dbReference type="NCBI Taxonomy" id="1052260"/>
    <lineage>
        <taxon>Bacteria</taxon>
        <taxon>Bacillati</taxon>
        <taxon>Actinomycetota</taxon>
        <taxon>Actinomycetes</taxon>
        <taxon>Geodermatophilales</taxon>
        <taxon>Geodermatophilaceae</taxon>
        <taxon>Klenkia</taxon>
    </lineage>
</organism>
<evidence type="ECO:0000313" key="12">
    <source>
        <dbReference type="Proteomes" id="UP000199088"/>
    </source>
</evidence>
<evidence type="ECO:0000256" key="3">
    <source>
        <dbReference type="ARBA" id="ARBA00021717"/>
    </source>
</evidence>
<protein>
    <recommendedName>
        <fullName evidence="3 9">Flagellar biosynthetic protein FliR</fullName>
    </recommendedName>
</protein>
<comment type="similarity">
    <text evidence="2 10">Belongs to the FliR/MopE/SpaR family.</text>
</comment>
<keyword evidence="11" id="KW-0969">Cilium</keyword>
<feature type="transmembrane region" description="Helical" evidence="10">
    <location>
        <begin position="215"/>
        <end position="233"/>
    </location>
</feature>
<keyword evidence="11" id="KW-0966">Cell projection</keyword>
<evidence type="ECO:0000256" key="4">
    <source>
        <dbReference type="ARBA" id="ARBA00022475"/>
    </source>
</evidence>
<comment type="subcellular location">
    <subcellularLocation>
        <location evidence="10">Cell membrane</location>
        <topology evidence="10">Multi-pass membrane protein</topology>
    </subcellularLocation>
    <subcellularLocation>
        <location evidence="10">Bacterial flagellum basal body</location>
    </subcellularLocation>
</comment>
<dbReference type="Pfam" id="PF01311">
    <property type="entry name" value="Bac_export_1"/>
    <property type="match status" value="1"/>
</dbReference>
<dbReference type="GO" id="GO:0006605">
    <property type="term" value="P:protein targeting"/>
    <property type="evidence" value="ECO:0007669"/>
    <property type="project" value="UniProtKB-UniRule"/>
</dbReference>
<dbReference type="GO" id="GO:0009425">
    <property type="term" value="C:bacterial-type flagellum basal body"/>
    <property type="evidence" value="ECO:0007669"/>
    <property type="project" value="UniProtKB-SubCell"/>
</dbReference>
<comment type="function">
    <text evidence="1 10">Role in flagellar biosynthesis.</text>
</comment>
<dbReference type="GO" id="GO:0044780">
    <property type="term" value="P:bacterial-type flagellum assembly"/>
    <property type="evidence" value="ECO:0007669"/>
    <property type="project" value="UniProtKB-UniRule"/>
</dbReference>
<keyword evidence="6 10" id="KW-1133">Transmembrane helix</keyword>
<evidence type="ECO:0000256" key="9">
    <source>
        <dbReference type="NCBIfam" id="TIGR01400"/>
    </source>
</evidence>
<keyword evidence="8 10" id="KW-0975">Bacterial flagellum</keyword>
<keyword evidence="5 10" id="KW-0812">Transmembrane</keyword>
<proteinExistence type="inferred from homology"/>
<dbReference type="AlphaFoldDB" id="A0A1H0CNQ9"/>
<gene>
    <name evidence="11" type="ORF">SAMN05660199_00362</name>
</gene>
<feature type="transmembrane region" description="Helical" evidence="10">
    <location>
        <begin position="64"/>
        <end position="89"/>
    </location>
</feature>
<evidence type="ECO:0000256" key="1">
    <source>
        <dbReference type="ARBA" id="ARBA00002578"/>
    </source>
</evidence>
<evidence type="ECO:0000256" key="2">
    <source>
        <dbReference type="ARBA" id="ARBA00009772"/>
    </source>
</evidence>
<evidence type="ECO:0000256" key="6">
    <source>
        <dbReference type="ARBA" id="ARBA00022989"/>
    </source>
</evidence>
<feature type="transmembrane region" description="Helical" evidence="10">
    <location>
        <begin position="128"/>
        <end position="148"/>
    </location>
</feature>